<dbReference type="InterPro" id="IPR003165">
    <property type="entry name" value="Piwi"/>
</dbReference>
<evidence type="ECO:0000259" key="2">
    <source>
        <dbReference type="PROSITE" id="PS50822"/>
    </source>
</evidence>
<name>A0A015LFH2_RHIIW</name>
<dbReference type="Pfam" id="PF16486">
    <property type="entry name" value="ArgoN"/>
    <property type="match status" value="1"/>
</dbReference>
<dbReference type="SMART" id="SM00950">
    <property type="entry name" value="Piwi"/>
    <property type="match status" value="1"/>
</dbReference>
<dbReference type="SUPFAM" id="SSF101690">
    <property type="entry name" value="PAZ domain"/>
    <property type="match status" value="1"/>
</dbReference>
<reference evidence="3 4" key="1">
    <citation type="submission" date="2014-02" db="EMBL/GenBank/DDBJ databases">
        <title>Single nucleus genome sequencing reveals high similarity among nuclei of an endomycorrhizal fungus.</title>
        <authorList>
            <person name="Lin K."/>
            <person name="Geurts R."/>
            <person name="Zhang Z."/>
            <person name="Limpens E."/>
            <person name="Saunders D.G."/>
            <person name="Mu D."/>
            <person name="Pang E."/>
            <person name="Cao H."/>
            <person name="Cha H."/>
            <person name="Lin T."/>
            <person name="Zhou Q."/>
            <person name="Shang Y."/>
            <person name="Li Y."/>
            <person name="Ivanov S."/>
            <person name="Sharma T."/>
            <person name="Velzen R.V."/>
            <person name="Ruijter N.D."/>
            <person name="Aanen D.K."/>
            <person name="Win J."/>
            <person name="Kamoun S."/>
            <person name="Bisseling T."/>
            <person name="Huang S."/>
        </authorList>
    </citation>
    <scope>NUCLEOTIDE SEQUENCE [LARGE SCALE GENOMIC DNA]</scope>
    <source>
        <strain evidence="4">DAOM197198w</strain>
    </source>
</reference>
<comment type="caution">
    <text evidence="3">The sequence shown here is derived from an EMBL/GenBank/DDBJ whole genome shotgun (WGS) entry which is preliminary data.</text>
</comment>
<dbReference type="HOGENOM" id="CLU_236637_0_0_1"/>
<dbReference type="Gene3D" id="3.30.420.10">
    <property type="entry name" value="Ribonuclease H-like superfamily/Ribonuclease H"/>
    <property type="match status" value="1"/>
</dbReference>
<gene>
    <name evidence="3" type="ORF">RirG_079730</name>
</gene>
<feature type="domain" description="Piwi" evidence="2">
    <location>
        <begin position="1516"/>
        <end position="1838"/>
    </location>
</feature>
<dbReference type="SMR" id="A0A015LFH2"/>
<dbReference type="SMART" id="SM00220">
    <property type="entry name" value="S_TKc"/>
    <property type="match status" value="1"/>
</dbReference>
<dbReference type="Gene3D" id="1.10.510.10">
    <property type="entry name" value="Transferase(Phosphotransferase) domain 1"/>
    <property type="match status" value="1"/>
</dbReference>
<evidence type="ECO:0000313" key="4">
    <source>
        <dbReference type="Proteomes" id="UP000022910"/>
    </source>
</evidence>
<dbReference type="Pfam" id="PF07714">
    <property type="entry name" value="PK_Tyr_Ser-Thr"/>
    <property type="match status" value="1"/>
</dbReference>
<protein>
    <submittedName>
        <fullName evidence="3">Cdc15p</fullName>
    </submittedName>
</protein>
<dbReference type="Gene3D" id="3.40.50.2300">
    <property type="match status" value="1"/>
</dbReference>
<dbReference type="SUPFAM" id="SSF56112">
    <property type="entry name" value="Protein kinase-like (PK-like)"/>
    <property type="match status" value="1"/>
</dbReference>
<sequence length="1861" mass="215982">MKFLKEWINDNDYFVYNELKEIEEGTNRTFKKANLNNPKITVAIKNLNNVKITENDFKEFITKLKAFHNINHSNINRFFGLTKDSNNNYFLVWEYVNEGNLRDYLENNFNTLQWNDKIQMALDITQGLMVLHSELIIHGNLHAYSILIKNGKLMITDFGLLAVDATSSVSDNIVYVEPQHVHNPSYELDMRSDIYSLGVLLWELSSGHPPFFYHGSGVFNLAQIVIGIVNGKREDPTEDTPLEYLELYQKCWHNNPGIRPEINEVHEILSQLNLRFKIFDDLLTKQQIIKKFKLNYELILTEDNIRPSMKEIFIEDGELNINLYEEKPIVYININMNDLRPVDTCINFPIAEITYKGDLMENFFDDNESFTSDHFVARKILVGGKLFIKEFSSTTRTQSDILKFYLSCAYNSSKYSTKIQYNNLFDLNLLPKIVTLDGEELNTHEKLIEWMNNLYQNKMIDIISYDLIPISQLRQNKLSSIEDLNEKQPGIVNFNEKLSLEDWVGDAIYDNIVKWTNNFDLFKGLIINQDYETKISKKIAINFNEIPIVKLSDNAYSKMIKPSTNLEVILISNKIFSIKNLNNFPFINNSDIKNYNDHIYNLFKYERYEILLNEDHIKPTKEFEQLIENSLNSINPLKALQDIFNEYGHLFPQRIVLGRSLKNILSNTTSLTREGKNMEKNDLSNWIQNTNNNFEIIEFDNIIPLYKILKVEQQRKIDDILKNDFKIIMTGITDLKDLDSNNIVHYKRINLNSESVLESEDYEVFGSIISEDNIKLEEICVNFGLYNFNRFYAIIKTLKETSIDITRCYILWMIVGNPSKFPVLSLNNQELQVDCVKESITIQPDKSNYYIKTSFPLSQGYTISVHAYYSSTNYEPVNIIKLVGWDNESINVHIYHSKSNPLTNIEIDLHICILSTLSTKNKSLKIDGRERDYSLGLIGYILTKENLNKKLEKEVTQPKIRRSYSTLEDMPQFDDPPVPILKREGFGKEGRPIKVKANSFEVTTISKYDKFLKYNIEINPIDKVIENDIKREISDYGKNIRRRVLKEFCFKNEDWFQGVVIAYDGGSALYTTDYLGFDELDVSNPTVKEVEIKIKDIQNLDDGDSTRYKVKINRLDTVIELTQLEKYINGEEFEWDFFSDEAFNVLNALIHKVGTESESYIQSGKSSIYDKGNKKIINGGVEFWTGWFSTVRPGQGSLFINVNPTITTFYQPLNLDDFLLQYLYPKFRNLPSYFNFPVLKKINDVLRGLLVRPQHVQTANGKPVQTERRIRKLLNTKQVASFKYKPRTDSSETFPLEEYFKNQIEEYLKNKDQSRKPTKLFVQILSDDDTQIAWPIEFCKIIEGQRYINKNLTGRQRGEIILAAKMRPYVNEKETIKGAQEILQLQNDPTNIGMEVMPNLTKVDARIIESTGIKYAGYTMKPVNGQWNLKDVKFIESGERLEFWHVVIFEQSNWMPKSEAINFIKSLARQCELQGMKIAKVTENMPAIHYLQYRGPDSVKQAYIDAEKRLNKPPQMILFIIPGEKSPINTELYEIIKRVMDTYIGCLSQCVSLDSKRNFCNPQYCANLAMKMNIKLGGVNSTLPEDKLRLPNGEEVLFLGASTTHPKDKYGSSICAVAGSLDNQAGRFVTKYQDQERSGKEEILKIDKMIIEILKEYCDHQRKKRNIKKGETLLLPPCIIMYRNGVGESQFERLLRFELPKIKEACAEFRQGNKPYEPKIIFAVVGKRHHTRIFPINPQNKNEADRNGNCLVGTVVDKKITHPTLNDFYLQSHYANQGTARPSHYTILYDDIKLTIDQFQSLSNALCYNFQPTSSSISIPTPLKYARLTCTRAQMYLTTSEGTTRLPKVHENLKNYPMYFI</sequence>
<evidence type="ECO:0000259" key="1">
    <source>
        <dbReference type="PROSITE" id="PS50011"/>
    </source>
</evidence>
<dbReference type="GO" id="GO:0005524">
    <property type="term" value="F:ATP binding"/>
    <property type="evidence" value="ECO:0007669"/>
    <property type="project" value="InterPro"/>
</dbReference>
<dbReference type="InterPro" id="IPR032473">
    <property type="entry name" value="Argonaute_Mid_dom"/>
</dbReference>
<dbReference type="InterPro" id="IPR014811">
    <property type="entry name" value="ArgoL1"/>
</dbReference>
<dbReference type="Proteomes" id="UP000022910">
    <property type="component" value="Unassembled WGS sequence"/>
</dbReference>
<dbReference type="InterPro" id="IPR000719">
    <property type="entry name" value="Prot_kinase_dom"/>
</dbReference>
<dbReference type="Pfam" id="PF16487">
    <property type="entry name" value="ArgoMid"/>
    <property type="match status" value="1"/>
</dbReference>
<dbReference type="InterPro" id="IPR036085">
    <property type="entry name" value="PAZ_dom_sf"/>
</dbReference>
<dbReference type="InterPro" id="IPR001245">
    <property type="entry name" value="Ser-Thr/Tyr_kinase_cat_dom"/>
</dbReference>
<dbReference type="InterPro" id="IPR032474">
    <property type="entry name" value="Argonaute_N"/>
</dbReference>
<dbReference type="GO" id="GO:0003676">
    <property type="term" value="F:nucleic acid binding"/>
    <property type="evidence" value="ECO:0007669"/>
    <property type="project" value="InterPro"/>
</dbReference>
<evidence type="ECO:0000313" key="3">
    <source>
        <dbReference type="EMBL" id="EXX71301.1"/>
    </source>
</evidence>
<dbReference type="PANTHER" id="PTHR22891">
    <property type="entry name" value="EUKARYOTIC TRANSLATION INITIATION FACTOR 2C"/>
    <property type="match status" value="1"/>
</dbReference>
<dbReference type="Pfam" id="PF08699">
    <property type="entry name" value="ArgoL1"/>
    <property type="match status" value="1"/>
</dbReference>
<dbReference type="STRING" id="1432141.A0A015LFH2"/>
<dbReference type="InterPro" id="IPR011009">
    <property type="entry name" value="Kinase-like_dom_sf"/>
</dbReference>
<dbReference type="PROSITE" id="PS50011">
    <property type="entry name" value="PROTEIN_KINASE_DOM"/>
    <property type="match status" value="1"/>
</dbReference>
<dbReference type="Pfam" id="PF02171">
    <property type="entry name" value="Piwi"/>
    <property type="match status" value="1"/>
</dbReference>
<accession>A0A015LFH2</accession>
<feature type="domain" description="Protein kinase" evidence="1">
    <location>
        <begin position="16"/>
        <end position="269"/>
    </location>
</feature>
<dbReference type="OrthoDB" id="2396975at2759"/>
<proteinExistence type="predicted"/>
<dbReference type="InterPro" id="IPR036397">
    <property type="entry name" value="RNaseH_sf"/>
</dbReference>
<dbReference type="PROSITE" id="PS50822">
    <property type="entry name" value="PIWI"/>
    <property type="match status" value="1"/>
</dbReference>
<dbReference type="SUPFAM" id="SSF53098">
    <property type="entry name" value="Ribonuclease H-like"/>
    <property type="match status" value="1"/>
</dbReference>
<dbReference type="InterPro" id="IPR012337">
    <property type="entry name" value="RNaseH-like_sf"/>
</dbReference>
<dbReference type="EMBL" id="JEMT01016166">
    <property type="protein sequence ID" value="EXX71301.1"/>
    <property type="molecule type" value="Genomic_DNA"/>
</dbReference>
<dbReference type="SMART" id="SM01163">
    <property type="entry name" value="DUF1785"/>
    <property type="match status" value="1"/>
</dbReference>
<dbReference type="GO" id="GO:0004672">
    <property type="term" value="F:protein kinase activity"/>
    <property type="evidence" value="ECO:0007669"/>
    <property type="project" value="InterPro"/>
</dbReference>
<dbReference type="Gene3D" id="2.170.260.10">
    <property type="entry name" value="paz domain"/>
    <property type="match status" value="1"/>
</dbReference>
<keyword evidence="4" id="KW-1185">Reference proteome</keyword>
<organism evidence="3 4">
    <name type="scientific">Rhizophagus irregularis (strain DAOM 197198w)</name>
    <name type="common">Glomus intraradices</name>
    <dbReference type="NCBI Taxonomy" id="1432141"/>
    <lineage>
        <taxon>Eukaryota</taxon>
        <taxon>Fungi</taxon>
        <taxon>Fungi incertae sedis</taxon>
        <taxon>Mucoromycota</taxon>
        <taxon>Glomeromycotina</taxon>
        <taxon>Glomeromycetes</taxon>
        <taxon>Glomerales</taxon>
        <taxon>Glomeraceae</taxon>
        <taxon>Rhizophagus</taxon>
    </lineage>
</organism>